<proteinExistence type="predicted"/>
<evidence type="ECO:0000313" key="2">
    <source>
        <dbReference type="EMBL" id="CUG91426.1"/>
    </source>
</evidence>
<feature type="region of interest" description="Disordered" evidence="1">
    <location>
        <begin position="233"/>
        <end position="280"/>
    </location>
</feature>
<feature type="region of interest" description="Disordered" evidence="1">
    <location>
        <begin position="292"/>
        <end position="312"/>
    </location>
</feature>
<feature type="compositionally biased region" description="Acidic residues" evidence="1">
    <location>
        <begin position="467"/>
        <end position="480"/>
    </location>
</feature>
<keyword evidence="3" id="KW-1185">Reference proteome</keyword>
<gene>
    <name evidence="2" type="ORF">BSAL_32005</name>
</gene>
<feature type="region of interest" description="Disordered" evidence="1">
    <location>
        <begin position="464"/>
        <end position="508"/>
    </location>
</feature>
<evidence type="ECO:0000256" key="1">
    <source>
        <dbReference type="SAM" id="MobiDB-lite"/>
    </source>
</evidence>
<evidence type="ECO:0000313" key="3">
    <source>
        <dbReference type="Proteomes" id="UP000051952"/>
    </source>
</evidence>
<feature type="compositionally biased region" description="Polar residues" evidence="1">
    <location>
        <begin position="252"/>
        <end position="261"/>
    </location>
</feature>
<protein>
    <submittedName>
        <fullName evidence="2">Uncharacterized protein</fullName>
    </submittedName>
</protein>
<feature type="compositionally biased region" description="Low complexity" evidence="1">
    <location>
        <begin position="234"/>
        <end position="251"/>
    </location>
</feature>
<organism evidence="2 3">
    <name type="scientific">Bodo saltans</name>
    <name type="common">Flagellated protozoan</name>
    <dbReference type="NCBI Taxonomy" id="75058"/>
    <lineage>
        <taxon>Eukaryota</taxon>
        <taxon>Discoba</taxon>
        <taxon>Euglenozoa</taxon>
        <taxon>Kinetoplastea</taxon>
        <taxon>Metakinetoplastina</taxon>
        <taxon>Eubodonida</taxon>
        <taxon>Bodonidae</taxon>
        <taxon>Bodo</taxon>
    </lineage>
</organism>
<feature type="region of interest" description="Disordered" evidence="1">
    <location>
        <begin position="1"/>
        <end position="33"/>
    </location>
</feature>
<feature type="compositionally biased region" description="Low complexity" evidence="1">
    <location>
        <begin position="1"/>
        <end position="26"/>
    </location>
</feature>
<name>A0A0S4JLE8_BODSA</name>
<dbReference type="VEuPathDB" id="TriTrypDB:BSAL_32005"/>
<accession>A0A0S4JLE8</accession>
<dbReference type="EMBL" id="CYKH01001924">
    <property type="protein sequence ID" value="CUG91426.1"/>
    <property type="molecule type" value="Genomic_DNA"/>
</dbReference>
<dbReference type="Proteomes" id="UP000051952">
    <property type="component" value="Unassembled WGS sequence"/>
</dbReference>
<feature type="region of interest" description="Disordered" evidence="1">
    <location>
        <begin position="60"/>
        <end position="90"/>
    </location>
</feature>
<dbReference type="AlphaFoldDB" id="A0A0S4JLE8"/>
<reference evidence="3" key="1">
    <citation type="submission" date="2015-09" db="EMBL/GenBank/DDBJ databases">
        <authorList>
            <consortium name="Pathogen Informatics"/>
        </authorList>
    </citation>
    <scope>NUCLEOTIDE SEQUENCE [LARGE SCALE GENOMIC DNA]</scope>
    <source>
        <strain evidence="3">Lake Konstanz</strain>
    </source>
</reference>
<sequence length="508" mass="55863">MRTSQNSSLPSRSRPQQPYDAASSRQQKQRQQELLGRMEQLADTLCEQFLHMAQDVATRGGTPMAHGAHDPASNIRIVGEPGVSGSQSAPPPLTSIRQYVEQMQFDLEEHQRVAMRVATRNQQLQHNSHNDVGSHRGGEYDFARRLSVGETSASTTTVPTIARHAGGGNSLPVTLNGGAAAHSFLPPVLQSQRLMATNNSDSTALIKGYSNAAPIQVPEGDLGVFDDTAGGRLRAAQQSSRRQNAQQNQRRYLSNASSTSPRGGFQKKHQQVHQDHSSQIVWTSELLGTTTSDQRKRAHHHSGEMFDPDDIDGEPLLHVPNYNAVRTMLSDEHGLKVGHIQPLLGSMHGHSFGLLDCMMDGNTRQLSSRRPPQLTEVEKRLRIVPDVTIGPSIASALNTDPQHLAAVSKLTPRFQRQREKERAVAIAMIMHHEQHKQQKQRGSSDEDPLMYHIPHPPPVLATAVGVEGDDTESALEEEDAGPPKLSPRDMVSQLATRRTNHRFASGKQ</sequence>